<dbReference type="EMBL" id="JBHSGQ010000013">
    <property type="protein sequence ID" value="MFC4726443.1"/>
    <property type="molecule type" value="Genomic_DNA"/>
</dbReference>
<proteinExistence type="predicted"/>
<reference evidence="2" key="1">
    <citation type="journal article" date="2019" name="Int. J. Syst. Evol. Microbiol.">
        <title>The Global Catalogue of Microorganisms (GCM) 10K type strain sequencing project: providing services to taxonomists for standard genome sequencing and annotation.</title>
        <authorList>
            <consortium name="The Broad Institute Genomics Platform"/>
            <consortium name="The Broad Institute Genome Sequencing Center for Infectious Disease"/>
            <person name="Wu L."/>
            <person name="Ma J."/>
        </authorList>
    </citation>
    <scope>NUCLEOTIDE SEQUENCE [LARGE SCALE GENOMIC DNA]</scope>
    <source>
        <strain evidence="2">CCUG 62981</strain>
    </source>
</reference>
<dbReference type="Proteomes" id="UP001596024">
    <property type="component" value="Unassembled WGS sequence"/>
</dbReference>
<sequence length="66" mass="7614">MPSYIDTQSLYALDEAELRALYEIIYAEMLAMPEGSPARSDAHALLNRIRNMIFAKRRTRHFSPSL</sequence>
<name>A0ABV9NHF0_9PROT</name>
<evidence type="ECO:0000313" key="2">
    <source>
        <dbReference type="Proteomes" id="UP001596024"/>
    </source>
</evidence>
<accession>A0ABV9NHF0</accession>
<dbReference type="RefSeq" id="WP_371392218.1">
    <property type="nucleotide sequence ID" value="NZ_CP163421.1"/>
</dbReference>
<comment type="caution">
    <text evidence="1">The sequence shown here is derived from an EMBL/GenBank/DDBJ whole genome shotgun (WGS) entry which is preliminary data.</text>
</comment>
<gene>
    <name evidence="1" type="ORF">ACFPB0_14210</name>
</gene>
<evidence type="ECO:0000313" key="1">
    <source>
        <dbReference type="EMBL" id="MFC4726443.1"/>
    </source>
</evidence>
<organism evidence="1 2">
    <name type="scientific">Glycocaulis abyssi</name>
    <dbReference type="NCBI Taxonomy" id="1433403"/>
    <lineage>
        <taxon>Bacteria</taxon>
        <taxon>Pseudomonadati</taxon>
        <taxon>Pseudomonadota</taxon>
        <taxon>Alphaproteobacteria</taxon>
        <taxon>Maricaulales</taxon>
        <taxon>Maricaulaceae</taxon>
        <taxon>Glycocaulis</taxon>
    </lineage>
</organism>
<keyword evidence="2" id="KW-1185">Reference proteome</keyword>
<protein>
    <submittedName>
        <fullName evidence="1">Uncharacterized protein</fullName>
    </submittedName>
</protein>